<evidence type="ECO:0000256" key="2">
    <source>
        <dbReference type="ARBA" id="ARBA00012726"/>
    </source>
</evidence>
<keyword evidence="3" id="KW-0436">Ligase</keyword>
<evidence type="ECO:0000313" key="10">
    <source>
        <dbReference type="EMBL" id="CAK0865681.1"/>
    </source>
</evidence>
<evidence type="ECO:0000313" key="11">
    <source>
        <dbReference type="Proteomes" id="UP001189429"/>
    </source>
</evidence>
<reference evidence="10" key="1">
    <citation type="submission" date="2023-10" db="EMBL/GenBank/DDBJ databases">
        <authorList>
            <person name="Chen Y."/>
            <person name="Shah S."/>
            <person name="Dougan E. K."/>
            <person name="Thang M."/>
            <person name="Chan C."/>
        </authorList>
    </citation>
    <scope>NUCLEOTIDE SEQUENCE [LARGE SCALE GENOMIC DNA]</scope>
</reference>
<evidence type="ECO:0000256" key="9">
    <source>
        <dbReference type="SAM" id="MobiDB-lite"/>
    </source>
</evidence>
<gene>
    <name evidence="10" type="ORF">PCOR1329_LOCUS53133</name>
</gene>
<evidence type="ECO:0000256" key="8">
    <source>
        <dbReference type="ARBA" id="ARBA00047746"/>
    </source>
</evidence>
<keyword evidence="5" id="KW-0547">Nucleotide-binding</keyword>
<dbReference type="InterPro" id="IPR052915">
    <property type="entry name" value="RtcB-like"/>
</dbReference>
<keyword evidence="6" id="KW-0342">GTP-binding</keyword>
<comment type="caution">
    <text evidence="10">The sequence shown here is derived from an EMBL/GenBank/DDBJ whole genome shotgun (WGS) entry which is preliminary data.</text>
</comment>
<evidence type="ECO:0000256" key="5">
    <source>
        <dbReference type="ARBA" id="ARBA00022741"/>
    </source>
</evidence>
<keyword evidence="4" id="KW-0479">Metal-binding</keyword>
<evidence type="ECO:0000256" key="4">
    <source>
        <dbReference type="ARBA" id="ARBA00022723"/>
    </source>
</evidence>
<dbReference type="PANTHER" id="PTHR43749:SF2">
    <property type="entry name" value="RNA-SPLICING LIGASE RTCB"/>
    <property type="match status" value="1"/>
</dbReference>
<evidence type="ECO:0000256" key="3">
    <source>
        <dbReference type="ARBA" id="ARBA00022598"/>
    </source>
</evidence>
<dbReference type="PANTHER" id="PTHR43749">
    <property type="entry name" value="RNA-SPLICING LIGASE RTCB"/>
    <property type="match status" value="1"/>
</dbReference>
<evidence type="ECO:0000256" key="7">
    <source>
        <dbReference type="ARBA" id="ARBA00023211"/>
    </source>
</evidence>
<protein>
    <recommendedName>
        <fullName evidence="2">3'-phosphate/5'-hydroxy nucleic acid ligase</fullName>
        <ecNumber evidence="2">6.5.1.8</ecNumber>
    </recommendedName>
</protein>
<organism evidence="10 11">
    <name type="scientific">Prorocentrum cordatum</name>
    <dbReference type="NCBI Taxonomy" id="2364126"/>
    <lineage>
        <taxon>Eukaryota</taxon>
        <taxon>Sar</taxon>
        <taxon>Alveolata</taxon>
        <taxon>Dinophyceae</taxon>
        <taxon>Prorocentrales</taxon>
        <taxon>Prorocentraceae</taxon>
        <taxon>Prorocentrum</taxon>
    </lineage>
</organism>
<dbReference type="EMBL" id="CAUYUJ010016474">
    <property type="protein sequence ID" value="CAK0865681.1"/>
    <property type="molecule type" value="Genomic_DNA"/>
</dbReference>
<dbReference type="SUPFAM" id="SSF103365">
    <property type="entry name" value="Hypothetical protein PH1602"/>
    <property type="match status" value="1"/>
</dbReference>
<sequence length="519" mass="56661">RRERSGGGPKSSRTAAGALSHWPLSALVCALGSVPLAAPLTPCTRGHSCRECLGSPLRVAASAPSFLDVLSLSGRTPSSPSAARRGAVLGSSVGPSTPRSGSAPGAGRAEADGPDFPRRIDVPGGVPVYLYTDDIDEGTREQLMNLARSRMPVGYVSAMPDVHLGKGATIGSVFASRDYVCPNAVGVDIGCGMCAVPIEGPLLRRDLSEKQLLSIQRGLRATIPTGFESHGRSTREMEDAVRELVSEHRPTSWLRQTLAAKHTRQLGTLGGGNHFVELVYDEADRVWMMLHSGSRNIGNVTAQHYDQVAARQCGGKPEALAYLEIKSKEGKDYLTDMTFCQSYARQNRRFMMEAFAHVLKRETGRSTSWSKMVNIHHNYCECESCRHRDEKTGAEIEEKLWVTRKGATSARKGQLGIIPGSMGTGSYIVRGKGEAESWQSCSHGAGRSMSRAKAFRSVSNKQFFDHMKAHGIVWDSRYAEKVKDEAPMAYKDLNEVMHNQRSLVEIVHHLRPLINMKGF</sequence>
<dbReference type="InterPro" id="IPR001233">
    <property type="entry name" value="RtcB"/>
</dbReference>
<evidence type="ECO:0000256" key="6">
    <source>
        <dbReference type="ARBA" id="ARBA00023134"/>
    </source>
</evidence>
<dbReference type="Proteomes" id="UP001189429">
    <property type="component" value="Unassembled WGS sequence"/>
</dbReference>
<keyword evidence="11" id="KW-1185">Reference proteome</keyword>
<comment type="catalytic activity">
    <reaction evidence="8">
        <text>a 3'-end 3'-phospho-ribonucleotide-RNA + a 5'-end dephospho-ribonucleoside-RNA + GTP = a ribonucleotidyl-ribonucleotide-RNA + GMP + diphosphate</text>
        <dbReference type="Rhea" id="RHEA:68076"/>
        <dbReference type="Rhea" id="RHEA-COMP:10463"/>
        <dbReference type="Rhea" id="RHEA-COMP:13936"/>
        <dbReference type="Rhea" id="RHEA-COMP:17355"/>
        <dbReference type="ChEBI" id="CHEBI:33019"/>
        <dbReference type="ChEBI" id="CHEBI:37565"/>
        <dbReference type="ChEBI" id="CHEBI:58115"/>
        <dbReference type="ChEBI" id="CHEBI:83062"/>
        <dbReference type="ChEBI" id="CHEBI:138284"/>
        <dbReference type="ChEBI" id="CHEBI:173118"/>
        <dbReference type="EC" id="6.5.1.8"/>
    </reaction>
</comment>
<feature type="region of interest" description="Disordered" evidence="9">
    <location>
        <begin position="73"/>
        <end position="117"/>
    </location>
</feature>
<evidence type="ECO:0000256" key="1">
    <source>
        <dbReference type="ARBA" id="ARBA00001936"/>
    </source>
</evidence>
<name>A0ABN9UZD7_9DINO</name>
<proteinExistence type="predicted"/>
<feature type="non-terminal residue" evidence="10">
    <location>
        <position position="1"/>
    </location>
</feature>
<keyword evidence="7" id="KW-0464">Manganese</keyword>
<dbReference type="Gene3D" id="3.90.1860.10">
    <property type="entry name" value="tRNA-splicing ligase RtcB"/>
    <property type="match status" value="1"/>
</dbReference>
<accession>A0ABN9UZD7</accession>
<dbReference type="Pfam" id="PF01139">
    <property type="entry name" value="RtcB"/>
    <property type="match status" value="1"/>
</dbReference>
<dbReference type="EC" id="6.5.1.8" evidence="2"/>
<dbReference type="InterPro" id="IPR036025">
    <property type="entry name" value="RtcB-like_sf"/>
</dbReference>
<comment type="cofactor">
    <cofactor evidence="1">
        <name>Mn(2+)</name>
        <dbReference type="ChEBI" id="CHEBI:29035"/>
    </cofactor>
</comment>